<dbReference type="GO" id="GO:0005886">
    <property type="term" value="C:plasma membrane"/>
    <property type="evidence" value="ECO:0007669"/>
    <property type="project" value="UniProtKB-SubCell"/>
</dbReference>
<organism evidence="9 10">
    <name type="scientific">Caloramator proteoclasticus DSM 10124</name>
    <dbReference type="NCBI Taxonomy" id="1121262"/>
    <lineage>
        <taxon>Bacteria</taxon>
        <taxon>Bacillati</taxon>
        <taxon>Bacillota</taxon>
        <taxon>Clostridia</taxon>
        <taxon>Eubacteriales</taxon>
        <taxon>Clostridiaceae</taxon>
        <taxon>Caloramator</taxon>
    </lineage>
</organism>
<feature type="compositionally biased region" description="Basic and acidic residues" evidence="6">
    <location>
        <begin position="198"/>
        <end position="283"/>
    </location>
</feature>
<evidence type="ECO:0000313" key="9">
    <source>
        <dbReference type="EMBL" id="SHF18159.1"/>
    </source>
</evidence>
<dbReference type="Pfam" id="PF23750">
    <property type="entry name" value="RsgI_M"/>
    <property type="match status" value="1"/>
</dbReference>
<feature type="domain" description="RsgI N-terminal anti-sigma" evidence="8">
    <location>
        <begin position="3"/>
        <end position="50"/>
    </location>
</feature>
<evidence type="ECO:0000256" key="5">
    <source>
        <dbReference type="ARBA" id="ARBA00023136"/>
    </source>
</evidence>
<feature type="region of interest" description="Disordered" evidence="6">
    <location>
        <begin position="198"/>
        <end position="292"/>
    </location>
</feature>
<keyword evidence="5 7" id="KW-0472">Membrane</keyword>
<feature type="transmembrane region" description="Helical" evidence="7">
    <location>
        <begin position="49"/>
        <end position="68"/>
    </location>
</feature>
<reference evidence="10" key="1">
    <citation type="submission" date="2016-11" db="EMBL/GenBank/DDBJ databases">
        <authorList>
            <person name="Varghese N."/>
            <person name="Submissions S."/>
        </authorList>
    </citation>
    <scope>NUCLEOTIDE SEQUENCE [LARGE SCALE GENOMIC DNA]</scope>
    <source>
        <strain evidence="10">DSM 10124</strain>
    </source>
</reference>
<dbReference type="InterPro" id="IPR024449">
    <property type="entry name" value="Anti-sigma_RsgI_N"/>
</dbReference>
<protein>
    <submittedName>
        <fullName evidence="9">Anti-sigma factor N-terminus</fullName>
    </submittedName>
</protein>
<evidence type="ECO:0000256" key="3">
    <source>
        <dbReference type="ARBA" id="ARBA00022692"/>
    </source>
</evidence>
<keyword evidence="10" id="KW-1185">Reference proteome</keyword>
<gene>
    <name evidence="9" type="ORF">SAMN02746091_01935</name>
</gene>
<evidence type="ECO:0000313" key="10">
    <source>
        <dbReference type="Proteomes" id="UP000184423"/>
    </source>
</evidence>
<evidence type="ECO:0000256" key="6">
    <source>
        <dbReference type="SAM" id="MobiDB-lite"/>
    </source>
</evidence>
<evidence type="ECO:0000256" key="7">
    <source>
        <dbReference type="SAM" id="Phobius"/>
    </source>
</evidence>
<evidence type="ECO:0000256" key="4">
    <source>
        <dbReference type="ARBA" id="ARBA00022989"/>
    </source>
</evidence>
<evidence type="ECO:0000259" key="8">
    <source>
        <dbReference type="PROSITE" id="PS51849"/>
    </source>
</evidence>
<dbReference type="Proteomes" id="UP000184423">
    <property type="component" value="Unassembled WGS sequence"/>
</dbReference>
<dbReference type="Pfam" id="PF12791">
    <property type="entry name" value="RsgI_N"/>
    <property type="match status" value="1"/>
</dbReference>
<dbReference type="EMBL" id="FQVG01000040">
    <property type="protein sequence ID" value="SHF18159.1"/>
    <property type="molecule type" value="Genomic_DNA"/>
</dbReference>
<proteinExistence type="predicted"/>
<dbReference type="AlphaFoldDB" id="A0A1M4ZJE4"/>
<dbReference type="InterPro" id="IPR055431">
    <property type="entry name" value="RsgI_M"/>
</dbReference>
<dbReference type="PROSITE" id="PS51849">
    <property type="entry name" value="RSGI_N"/>
    <property type="match status" value="1"/>
</dbReference>
<keyword evidence="3 7" id="KW-0812">Transmembrane</keyword>
<comment type="subcellular location">
    <subcellularLocation>
        <location evidence="1">Cell membrane</location>
        <topology evidence="1">Single-pass membrane protein</topology>
    </subcellularLocation>
</comment>
<evidence type="ECO:0000256" key="1">
    <source>
        <dbReference type="ARBA" id="ARBA00004162"/>
    </source>
</evidence>
<keyword evidence="2" id="KW-1003">Cell membrane</keyword>
<evidence type="ECO:0000256" key="2">
    <source>
        <dbReference type="ARBA" id="ARBA00022475"/>
    </source>
</evidence>
<dbReference type="RefSeq" id="WP_073249336.1">
    <property type="nucleotide sequence ID" value="NZ_FQVG01000040.1"/>
</dbReference>
<name>A0A1M4ZJE4_9CLOT</name>
<sequence length="292" mass="34390">MVKKGIIVEVNGREAVLFTQTGEFLKFKSNESLQIGQEYTYKYTNFRPFLIAASLLLCIFLGSFVTIYNQVYASMTVTINPQFRIDVNRFNRIIKVVPLNKDAENVLSSVKLKNKNINDGLILIVKKAKEKKYITDEYYNNKTKKINIEIDKGDVKLNKFTSEMKNQKLNFEKVYAKLQKIQDRANKRELIKEKLKEKDKQIENQNPKDEKNKIDNKEDLKENNKENKVREEIKNRIKENIKNKINQKDESVPKSKENLQEKIEDKKENPPPKLEEKINTFKEKVKRQKGLN</sequence>
<accession>A0A1M4ZJE4</accession>
<keyword evidence="4 7" id="KW-1133">Transmembrane helix</keyword>